<dbReference type="PANTHER" id="PTHR12925:SF0">
    <property type="entry name" value="PROTEIN HIKESHI"/>
    <property type="match status" value="1"/>
</dbReference>
<name>A0AAD6IYX6_DREDA</name>
<dbReference type="EMBL" id="JAQGDS010000007">
    <property type="protein sequence ID" value="KAJ6258972.1"/>
    <property type="molecule type" value="Genomic_DNA"/>
</dbReference>
<dbReference type="AlphaFoldDB" id="A0AAD6IYX6"/>
<feature type="domain" description="Hikeshi-like C-terminal" evidence="3">
    <location>
        <begin position="170"/>
        <end position="223"/>
    </location>
</feature>
<evidence type="ECO:0000256" key="1">
    <source>
        <dbReference type="ARBA" id="ARBA00006623"/>
    </source>
</evidence>
<gene>
    <name evidence="4" type="ORF">Dda_5867</name>
</gene>
<dbReference type="Proteomes" id="UP001221413">
    <property type="component" value="Unassembled WGS sequence"/>
</dbReference>
<dbReference type="InterPro" id="IPR008493">
    <property type="entry name" value="Hikeshi-like_N"/>
</dbReference>
<evidence type="ECO:0000259" key="3">
    <source>
        <dbReference type="Pfam" id="PF21057"/>
    </source>
</evidence>
<dbReference type="PANTHER" id="PTHR12925">
    <property type="entry name" value="HIKESHI FAMILY MEMBER"/>
    <property type="match status" value="1"/>
</dbReference>
<proteinExistence type="inferred from homology"/>
<sequence length="226" mass="23680">MRMQTNLQIVSQTEFLFSLPAAQSINHIVVFLLPTTQLPPEYAATVYFQWPGRPFQLLGGLSMDKQSAIFRLNLKHHAAAAASGMGDSMVDDGGYAAGGGGGGGGEDVTAQLGISVEPIAMVQQKLMALPAHLSSLSATAGPSAGALVPAGGAGGGGAPPSVNVRDTATVLTLARRIMQHAFNYLGSFSAGPPGAEVVPMREFQSWWNKFEHKLSVDASFLEREDV</sequence>
<comment type="caution">
    <text evidence="4">The sequence shown here is derived from an EMBL/GenBank/DDBJ whole genome shotgun (WGS) entry which is preliminary data.</text>
</comment>
<dbReference type="GO" id="GO:0061608">
    <property type="term" value="F:nuclear import signal receptor activity"/>
    <property type="evidence" value="ECO:0007669"/>
    <property type="project" value="TreeGrafter"/>
</dbReference>
<reference evidence="4" key="1">
    <citation type="submission" date="2023-01" db="EMBL/GenBank/DDBJ databases">
        <title>The chitinases involved in constricting ring structure development in the nematode-trapping fungus Drechslerella dactyloides.</title>
        <authorList>
            <person name="Wang R."/>
            <person name="Zhang L."/>
            <person name="Tang P."/>
            <person name="Li S."/>
            <person name="Liang L."/>
        </authorList>
    </citation>
    <scope>NUCLEOTIDE SEQUENCE</scope>
    <source>
        <strain evidence="4">YMF1.00031</strain>
    </source>
</reference>
<dbReference type="GO" id="GO:0005634">
    <property type="term" value="C:nucleus"/>
    <property type="evidence" value="ECO:0007669"/>
    <property type="project" value="TreeGrafter"/>
</dbReference>
<evidence type="ECO:0000313" key="5">
    <source>
        <dbReference type="Proteomes" id="UP001221413"/>
    </source>
</evidence>
<evidence type="ECO:0000259" key="2">
    <source>
        <dbReference type="Pfam" id="PF05603"/>
    </source>
</evidence>
<comment type="similarity">
    <text evidence="1">Belongs to the OPI10 family.</text>
</comment>
<dbReference type="Pfam" id="PF05603">
    <property type="entry name" value="Hikeshi-like_N"/>
    <property type="match status" value="1"/>
</dbReference>
<dbReference type="GO" id="GO:0006606">
    <property type="term" value="P:protein import into nucleus"/>
    <property type="evidence" value="ECO:0007669"/>
    <property type="project" value="TreeGrafter"/>
</dbReference>
<dbReference type="InterPro" id="IPR031318">
    <property type="entry name" value="OPI10"/>
</dbReference>
<dbReference type="InterPro" id="IPR048364">
    <property type="entry name" value="Hikeshi-like_C"/>
</dbReference>
<dbReference type="Pfam" id="PF21057">
    <property type="entry name" value="Hikeshi-like_C"/>
    <property type="match status" value="1"/>
</dbReference>
<accession>A0AAD6IYX6</accession>
<evidence type="ECO:0000313" key="4">
    <source>
        <dbReference type="EMBL" id="KAJ6258972.1"/>
    </source>
</evidence>
<organism evidence="4 5">
    <name type="scientific">Drechslerella dactyloides</name>
    <name type="common">Nematode-trapping fungus</name>
    <name type="synonym">Arthrobotrys dactyloides</name>
    <dbReference type="NCBI Taxonomy" id="74499"/>
    <lineage>
        <taxon>Eukaryota</taxon>
        <taxon>Fungi</taxon>
        <taxon>Dikarya</taxon>
        <taxon>Ascomycota</taxon>
        <taxon>Pezizomycotina</taxon>
        <taxon>Orbiliomycetes</taxon>
        <taxon>Orbiliales</taxon>
        <taxon>Orbiliaceae</taxon>
        <taxon>Drechslerella</taxon>
    </lineage>
</organism>
<keyword evidence="5" id="KW-1185">Reference proteome</keyword>
<dbReference type="GO" id="GO:0005829">
    <property type="term" value="C:cytosol"/>
    <property type="evidence" value="ECO:0007669"/>
    <property type="project" value="TreeGrafter"/>
</dbReference>
<feature type="domain" description="Hikeshi-like N-terminal" evidence="2">
    <location>
        <begin position="3"/>
        <end position="131"/>
    </location>
</feature>
<protein>
    <submittedName>
        <fullName evidence="4">Guanosine-diphosphatase</fullName>
    </submittedName>
</protein>